<feature type="domain" description="AMP-dependent synthetase/ligase" evidence="5">
    <location>
        <begin position="18"/>
        <end position="428"/>
    </location>
</feature>
<reference evidence="6 7" key="1">
    <citation type="submission" date="2018-04" db="EMBL/GenBank/DDBJ databases">
        <title>Camelliibacillus theae gen. nov., sp. nov., isolated from Pu'er tea.</title>
        <authorList>
            <person name="Niu L."/>
        </authorList>
    </citation>
    <scope>NUCLEOTIDE SEQUENCE [LARGE SCALE GENOMIC DNA]</scope>
    <source>
        <strain evidence="6 7">T8</strain>
    </source>
</reference>
<dbReference type="InterPro" id="IPR000873">
    <property type="entry name" value="AMP-dep_synth/lig_dom"/>
</dbReference>
<name>A0A2U1K2G5_9BACI</name>
<evidence type="ECO:0000256" key="4">
    <source>
        <dbReference type="ARBA" id="ARBA00032875"/>
    </source>
</evidence>
<sequence length="633" mass="71986">MEQTLPQLLAKRAIEEEHTVALREKNLGVWNEITWGEYYEIVKQFAIALSVKCNFKRGEKLAIIGDNRPQWLFSQLAAQFLGGISVGVYQESSPKQLIYYLNDSQASVVVVEGQEQVDKLLEIEEKIPLVKQIIFYNNQGMRHYDHPKLYNFHDLIEIGSSLLNEKDDFLFSKTERLLSDDVAVISYSSATTGKPKAVMLSHSNLIAAAENLGDVDKMEKKDDYLSFLPLAWIYEQVMSIAMPLTRGMVINFPEKSSTILADLREIGPHTLIAPPRVYKSIHSNFMLRIQETSWFKKKVYQTFKKFGDKVAEMKLNKKPISGGVKFIYLLGNFLVFSAIRDHLGLARIKRAYVAGSPLSSELFHFFHSIGVNVKQSYGGTELAGIAFVHRDDDIRVENAGLPLPNTEVKVGEDGEIFVKSPSVFLRYLHEDTKHDDGGWISLGDYGRIDDNGHLHILDHKEAIMKGTNGETISPTIVENKLKVSPYIQEAVCFGKNKPYMSAILNIDMNSVGRWAEKNQITYTTYSELSRKPEVIQLIEKEVAKLMKQLPQQSRVKKFVLLHKQLNANDEEMTRTLKVRRQYISEKYRTLIEGLYTDTQEVKVTDKVEAADGKESIIETNLRVIQLEAVQEVA</sequence>
<comment type="caution">
    <text evidence="6">The sequence shown here is derived from an EMBL/GenBank/DDBJ whole genome shotgun (WGS) entry which is preliminary data.</text>
</comment>
<dbReference type="SUPFAM" id="SSF56801">
    <property type="entry name" value="Acetyl-CoA synthetase-like"/>
    <property type="match status" value="1"/>
</dbReference>
<evidence type="ECO:0000259" key="5">
    <source>
        <dbReference type="Pfam" id="PF00501"/>
    </source>
</evidence>
<dbReference type="Proteomes" id="UP000245998">
    <property type="component" value="Unassembled WGS sequence"/>
</dbReference>
<evidence type="ECO:0000256" key="1">
    <source>
        <dbReference type="ARBA" id="ARBA00022598"/>
    </source>
</evidence>
<evidence type="ECO:0000256" key="2">
    <source>
        <dbReference type="ARBA" id="ARBA00022832"/>
    </source>
</evidence>
<protein>
    <recommendedName>
        <fullName evidence="4">Acyl-CoA synthetase</fullName>
    </recommendedName>
</protein>
<evidence type="ECO:0000256" key="3">
    <source>
        <dbReference type="ARBA" id="ARBA00023098"/>
    </source>
</evidence>
<dbReference type="PANTHER" id="PTHR43272">
    <property type="entry name" value="LONG-CHAIN-FATTY-ACID--COA LIGASE"/>
    <property type="match status" value="1"/>
</dbReference>
<dbReference type="OrthoDB" id="9778383at2"/>
<accession>A0A2U1K2G5</accession>
<dbReference type="InterPro" id="IPR042099">
    <property type="entry name" value="ANL_N_sf"/>
</dbReference>
<evidence type="ECO:0000313" key="7">
    <source>
        <dbReference type="Proteomes" id="UP000245998"/>
    </source>
</evidence>
<gene>
    <name evidence="6" type="ORF">DCC39_09915</name>
</gene>
<dbReference type="Pfam" id="PF00501">
    <property type="entry name" value="AMP-binding"/>
    <property type="match status" value="1"/>
</dbReference>
<keyword evidence="3" id="KW-0443">Lipid metabolism</keyword>
<dbReference type="EMBL" id="QCZG01000018">
    <property type="protein sequence ID" value="PWA11173.1"/>
    <property type="molecule type" value="Genomic_DNA"/>
</dbReference>
<proteinExistence type="predicted"/>
<dbReference type="Gene3D" id="3.40.50.12780">
    <property type="entry name" value="N-terminal domain of ligase-like"/>
    <property type="match status" value="1"/>
</dbReference>
<dbReference type="AlphaFoldDB" id="A0A2U1K2G5"/>
<dbReference type="GO" id="GO:0016020">
    <property type="term" value="C:membrane"/>
    <property type="evidence" value="ECO:0007669"/>
    <property type="project" value="TreeGrafter"/>
</dbReference>
<evidence type="ECO:0000313" key="6">
    <source>
        <dbReference type="EMBL" id="PWA11173.1"/>
    </source>
</evidence>
<organism evidence="6 7">
    <name type="scientific">Pueribacillus theae</name>
    <dbReference type="NCBI Taxonomy" id="2171751"/>
    <lineage>
        <taxon>Bacteria</taxon>
        <taxon>Bacillati</taxon>
        <taxon>Bacillota</taxon>
        <taxon>Bacilli</taxon>
        <taxon>Bacillales</taxon>
        <taxon>Bacillaceae</taxon>
        <taxon>Pueribacillus</taxon>
    </lineage>
</organism>
<keyword evidence="7" id="KW-1185">Reference proteome</keyword>
<dbReference type="Pfam" id="PF23562">
    <property type="entry name" value="AMP-binding_C_3"/>
    <property type="match status" value="1"/>
</dbReference>
<dbReference type="PANTHER" id="PTHR43272:SF32">
    <property type="entry name" value="AMP-DEPENDENT SYNTHETASE_LIGASE DOMAIN-CONTAINING PROTEIN"/>
    <property type="match status" value="1"/>
</dbReference>
<keyword evidence="1 6" id="KW-0436">Ligase</keyword>
<dbReference type="GO" id="GO:0004467">
    <property type="term" value="F:long-chain fatty acid-CoA ligase activity"/>
    <property type="evidence" value="ECO:0007669"/>
    <property type="project" value="TreeGrafter"/>
</dbReference>
<keyword evidence="2" id="KW-0276">Fatty acid metabolism</keyword>